<comment type="function">
    <text evidence="1">Removes C-terminal D-alanyl residues from sugar-peptide cell wall precursors.</text>
</comment>
<evidence type="ECO:0000256" key="14">
    <source>
        <dbReference type="PIRSR" id="PIRSR618044-2"/>
    </source>
</evidence>
<keyword evidence="9" id="KW-0133">Cell shape</keyword>
<dbReference type="STRING" id="1679170.AC625_00020"/>
<dbReference type="Proteomes" id="UP000037146">
    <property type="component" value="Unassembled WGS sequence"/>
</dbReference>
<feature type="active site" description="Proton acceptor" evidence="13">
    <location>
        <position position="67"/>
    </location>
</feature>
<dbReference type="AlphaFoldDB" id="A0A0K9GPA7"/>
<dbReference type="InterPro" id="IPR018044">
    <property type="entry name" value="Peptidase_S11"/>
</dbReference>
<dbReference type="GO" id="GO:0006508">
    <property type="term" value="P:proteolysis"/>
    <property type="evidence" value="ECO:0007669"/>
    <property type="project" value="UniProtKB-KW"/>
</dbReference>
<dbReference type="GO" id="GO:0071555">
    <property type="term" value="P:cell wall organization"/>
    <property type="evidence" value="ECO:0007669"/>
    <property type="project" value="UniProtKB-KW"/>
</dbReference>
<evidence type="ECO:0000256" key="3">
    <source>
        <dbReference type="ARBA" id="ARBA00007164"/>
    </source>
</evidence>
<keyword evidence="11" id="KW-0961">Cell wall biogenesis/degradation</keyword>
<keyword evidence="8" id="KW-0378">Hydrolase</keyword>
<dbReference type="SMART" id="SM00936">
    <property type="entry name" value="PBP5_C"/>
    <property type="match status" value="1"/>
</dbReference>
<name>A0A0K9GPA7_9BACI</name>
<evidence type="ECO:0000256" key="5">
    <source>
        <dbReference type="ARBA" id="ARBA00022645"/>
    </source>
</evidence>
<dbReference type="PANTHER" id="PTHR21581:SF11">
    <property type="entry name" value="D-ALANYL-D-ALANINE CARBOXYPEPTIDASE DACA"/>
    <property type="match status" value="1"/>
</dbReference>
<dbReference type="Pfam" id="PF00768">
    <property type="entry name" value="Peptidase_S11"/>
    <property type="match status" value="1"/>
</dbReference>
<feature type="active site" description="Proton acceptor" evidence="13">
    <location>
        <position position="70"/>
    </location>
</feature>
<evidence type="ECO:0000256" key="15">
    <source>
        <dbReference type="RuleBase" id="RU004016"/>
    </source>
</evidence>
<gene>
    <name evidence="17" type="ORF">AC625_00020</name>
</gene>
<dbReference type="GO" id="GO:0009252">
    <property type="term" value="P:peptidoglycan biosynthetic process"/>
    <property type="evidence" value="ECO:0007669"/>
    <property type="project" value="UniProtKB-UniPathway"/>
</dbReference>
<evidence type="ECO:0000259" key="16">
    <source>
        <dbReference type="SMART" id="SM00936"/>
    </source>
</evidence>
<dbReference type="SUPFAM" id="SSF69189">
    <property type="entry name" value="Penicillin-binding protein associated domain"/>
    <property type="match status" value="1"/>
</dbReference>
<dbReference type="InterPro" id="IPR012907">
    <property type="entry name" value="Peptidase_S11_C"/>
</dbReference>
<comment type="caution">
    <text evidence="17">The sequence shown here is derived from an EMBL/GenBank/DDBJ whole genome shotgun (WGS) entry which is preliminary data.</text>
</comment>
<evidence type="ECO:0000313" key="18">
    <source>
        <dbReference type="Proteomes" id="UP000037146"/>
    </source>
</evidence>
<dbReference type="PRINTS" id="PR00725">
    <property type="entry name" value="DADACBPTASE1"/>
</dbReference>
<evidence type="ECO:0000256" key="12">
    <source>
        <dbReference type="ARBA" id="ARBA00034000"/>
    </source>
</evidence>
<dbReference type="InterPro" id="IPR001967">
    <property type="entry name" value="Peptidase_S11_N"/>
</dbReference>
<comment type="catalytic activity">
    <reaction evidence="12">
        <text>Preferential cleavage: (Ac)2-L-Lys-D-Ala-|-D-Ala. Also transpeptidation of peptidyl-alanyl moieties that are N-acyl substituents of D-alanine.</text>
        <dbReference type="EC" id="3.4.16.4"/>
    </reaction>
</comment>
<reference evidence="18" key="1">
    <citation type="submission" date="2015-07" db="EMBL/GenBank/DDBJ databases">
        <title>Genome sequencing project for genomic taxonomy and phylogenomics of Bacillus-like bacteria.</title>
        <authorList>
            <person name="Liu B."/>
            <person name="Wang J."/>
            <person name="Zhu Y."/>
            <person name="Liu G."/>
            <person name="Chen Q."/>
            <person name="Chen Z."/>
            <person name="Lan J."/>
            <person name="Che J."/>
            <person name="Ge C."/>
            <person name="Shi H."/>
            <person name="Pan Z."/>
            <person name="Liu X."/>
        </authorList>
    </citation>
    <scope>NUCLEOTIDE SEQUENCE [LARGE SCALE GENOMIC DNA]</scope>
    <source>
        <strain evidence="18">FJAT-27997</strain>
    </source>
</reference>
<evidence type="ECO:0000256" key="11">
    <source>
        <dbReference type="ARBA" id="ARBA00023316"/>
    </source>
</evidence>
<dbReference type="GO" id="GO:0009002">
    <property type="term" value="F:serine-type D-Ala-D-Ala carboxypeptidase activity"/>
    <property type="evidence" value="ECO:0007669"/>
    <property type="project" value="UniProtKB-EC"/>
</dbReference>
<dbReference type="RefSeq" id="WP_049679459.1">
    <property type="nucleotide sequence ID" value="NZ_LFZW01000001.1"/>
</dbReference>
<dbReference type="Gene3D" id="3.40.710.10">
    <property type="entry name" value="DD-peptidase/beta-lactamase superfamily"/>
    <property type="match status" value="1"/>
</dbReference>
<organism evidence="17 18">
    <name type="scientific">Peribacillus loiseleuriae</name>
    <dbReference type="NCBI Taxonomy" id="1679170"/>
    <lineage>
        <taxon>Bacteria</taxon>
        <taxon>Bacillati</taxon>
        <taxon>Bacillota</taxon>
        <taxon>Bacilli</taxon>
        <taxon>Bacillales</taxon>
        <taxon>Bacillaceae</taxon>
        <taxon>Peribacillus</taxon>
    </lineage>
</organism>
<dbReference type="GO" id="GO:0008360">
    <property type="term" value="P:regulation of cell shape"/>
    <property type="evidence" value="ECO:0007669"/>
    <property type="project" value="UniProtKB-KW"/>
</dbReference>
<evidence type="ECO:0000313" key="17">
    <source>
        <dbReference type="EMBL" id="KMY48127.1"/>
    </source>
</evidence>
<evidence type="ECO:0000256" key="1">
    <source>
        <dbReference type="ARBA" id="ARBA00003217"/>
    </source>
</evidence>
<dbReference type="EC" id="3.4.16.4" evidence="4"/>
<feature type="active site" evidence="13">
    <location>
        <position position="131"/>
    </location>
</feature>
<feature type="domain" description="Peptidase S11 D-Ala-D-Ala carboxypeptidase A C-terminal" evidence="16">
    <location>
        <begin position="301"/>
        <end position="412"/>
    </location>
</feature>
<dbReference type="EMBL" id="LFZW01000001">
    <property type="protein sequence ID" value="KMY48127.1"/>
    <property type="molecule type" value="Genomic_DNA"/>
</dbReference>
<evidence type="ECO:0000256" key="2">
    <source>
        <dbReference type="ARBA" id="ARBA00004752"/>
    </source>
</evidence>
<keyword evidence="7" id="KW-0732">Signal</keyword>
<protein>
    <recommendedName>
        <fullName evidence="4">serine-type D-Ala-D-Ala carboxypeptidase</fullName>
        <ecNumber evidence="4">3.4.16.4</ecNumber>
    </recommendedName>
</protein>
<evidence type="ECO:0000256" key="6">
    <source>
        <dbReference type="ARBA" id="ARBA00022670"/>
    </source>
</evidence>
<keyword evidence="10" id="KW-0573">Peptidoglycan synthesis</keyword>
<dbReference type="InterPro" id="IPR037167">
    <property type="entry name" value="Peptidase_S11_C_sf"/>
</dbReference>
<dbReference type="Pfam" id="PF07943">
    <property type="entry name" value="PBP5_C"/>
    <property type="match status" value="1"/>
</dbReference>
<evidence type="ECO:0000256" key="9">
    <source>
        <dbReference type="ARBA" id="ARBA00022960"/>
    </source>
</evidence>
<dbReference type="InterPro" id="IPR015956">
    <property type="entry name" value="Peniciliin-bd_prot_C_sf"/>
</dbReference>
<evidence type="ECO:0000256" key="8">
    <source>
        <dbReference type="ARBA" id="ARBA00022801"/>
    </source>
</evidence>
<feature type="binding site" evidence="14">
    <location>
        <position position="251"/>
    </location>
    <ligand>
        <name>substrate</name>
    </ligand>
</feature>
<keyword evidence="6" id="KW-0645">Protease</keyword>
<dbReference type="UniPathway" id="UPA00219"/>
<evidence type="ECO:0000256" key="7">
    <source>
        <dbReference type="ARBA" id="ARBA00022729"/>
    </source>
</evidence>
<accession>A0A0K9GPA7</accession>
<dbReference type="SUPFAM" id="SSF56601">
    <property type="entry name" value="beta-lactamase/transpeptidase-like"/>
    <property type="match status" value="1"/>
</dbReference>
<dbReference type="PANTHER" id="PTHR21581">
    <property type="entry name" value="D-ALANYL-D-ALANINE CARBOXYPEPTIDASE"/>
    <property type="match status" value="1"/>
</dbReference>
<evidence type="ECO:0000256" key="13">
    <source>
        <dbReference type="PIRSR" id="PIRSR618044-1"/>
    </source>
</evidence>
<dbReference type="OrthoDB" id="9791132at2"/>
<sequence length="442" mass="48742">MKRFSKISLIFITVLTLVLSQLALLPNDAKANTVDLGLKAEAAIILDGKTGRILYEKNADKVLGIASMSKMMTEYIVLESIKNKKITWDQKVNINEYIHKLSRAPGLSNVGLTQGEDYTVKELYEAMAIYSGNAATVALAELISGSEKNFVELMNKRAGELGLKDYKFVNSSGLNNSSLMGNIPAGNENEENVMTARDTATLAYRLITDYPEALEYSKISRLKFRDGREYPNFNWMLPGLIYEYEGVDGLKTGSTDFAGFGHTATAIRDGQRYITVVMKSTSKTERFEDSIKLMNYAFGNFGKEELVPANYQVKGHKTIPVADGKANSVKIESKEAITAVINHANKENYKPELVIDEKKLNKNGKLEAPVKKGDVIGYLTVKSKDGTDYGFIDEAGAKTARVDVVAAETVEKANWFVLSARAVGGFFADIWSSASETVKGWF</sequence>
<dbReference type="InterPro" id="IPR012338">
    <property type="entry name" value="Beta-lactam/transpept-like"/>
</dbReference>
<proteinExistence type="inferred from homology"/>
<dbReference type="Gene3D" id="2.60.410.10">
    <property type="entry name" value="D-Ala-D-Ala carboxypeptidase, C-terminal domain"/>
    <property type="match status" value="1"/>
</dbReference>
<evidence type="ECO:0000256" key="4">
    <source>
        <dbReference type="ARBA" id="ARBA00012448"/>
    </source>
</evidence>
<keyword evidence="5 17" id="KW-0121">Carboxypeptidase</keyword>
<comment type="similarity">
    <text evidence="3 15">Belongs to the peptidase S11 family.</text>
</comment>
<keyword evidence="18" id="KW-1185">Reference proteome</keyword>
<dbReference type="PATRIC" id="fig|1679170.3.peg.4"/>
<comment type="pathway">
    <text evidence="2">Cell wall biogenesis; peptidoglycan biosynthesis.</text>
</comment>
<evidence type="ECO:0000256" key="10">
    <source>
        <dbReference type="ARBA" id="ARBA00022984"/>
    </source>
</evidence>